<evidence type="ECO:0000256" key="2">
    <source>
        <dbReference type="ARBA" id="ARBA00022475"/>
    </source>
</evidence>
<dbReference type="CDD" id="cd18773">
    <property type="entry name" value="PDC1_HK_sensor"/>
    <property type="match status" value="1"/>
</dbReference>
<dbReference type="PROSITE" id="PS50111">
    <property type="entry name" value="CHEMOTAXIS_TRANSDUC_2"/>
    <property type="match status" value="1"/>
</dbReference>
<evidence type="ECO:0000256" key="9">
    <source>
        <dbReference type="ARBA" id="ARBA00029447"/>
    </source>
</evidence>
<evidence type="ECO:0000256" key="12">
    <source>
        <dbReference type="SAM" id="MobiDB-lite"/>
    </source>
</evidence>
<evidence type="ECO:0000256" key="7">
    <source>
        <dbReference type="ARBA" id="ARBA00023136"/>
    </source>
</evidence>
<evidence type="ECO:0000256" key="10">
    <source>
        <dbReference type="PROSITE-ProRule" id="PRU00284"/>
    </source>
</evidence>
<dbReference type="PROSITE" id="PS50885">
    <property type="entry name" value="HAMP"/>
    <property type="match status" value="1"/>
</dbReference>
<evidence type="ECO:0000259" key="15">
    <source>
        <dbReference type="PROSITE" id="PS50192"/>
    </source>
</evidence>
<keyword evidence="7 13" id="KW-0472">Membrane</keyword>
<evidence type="ECO:0000256" key="1">
    <source>
        <dbReference type="ARBA" id="ARBA00004429"/>
    </source>
</evidence>
<dbReference type="Pfam" id="PF00015">
    <property type="entry name" value="MCPsignal"/>
    <property type="match status" value="1"/>
</dbReference>
<dbReference type="InterPro" id="IPR004089">
    <property type="entry name" value="MCPsignal_dom"/>
</dbReference>
<dbReference type="Proteomes" id="UP000236248">
    <property type="component" value="Chromosome NCAV"/>
</dbReference>
<feature type="compositionally biased region" description="Basic and acidic residues" evidence="12">
    <location>
        <begin position="727"/>
        <end position="737"/>
    </location>
</feature>
<protein>
    <submittedName>
        <fullName evidence="17">Putative methyl-accepting chemotaxis protein</fullName>
    </submittedName>
</protein>
<keyword evidence="8 10" id="KW-0807">Transducer</keyword>
<comment type="similarity">
    <text evidence="9">Belongs to the methyl-accepting chemotaxis (MCP) protein family.</text>
</comment>
<dbReference type="PANTHER" id="PTHR32089:SF112">
    <property type="entry name" value="LYSOZYME-LIKE PROTEIN-RELATED"/>
    <property type="match status" value="1"/>
</dbReference>
<dbReference type="AlphaFoldDB" id="A0A2K5ASB0"/>
<feature type="coiled-coil region" evidence="11">
    <location>
        <begin position="603"/>
        <end position="669"/>
    </location>
</feature>
<evidence type="ECO:0000313" key="18">
    <source>
        <dbReference type="Proteomes" id="UP000236248"/>
    </source>
</evidence>
<evidence type="ECO:0000259" key="14">
    <source>
        <dbReference type="PROSITE" id="PS50111"/>
    </source>
</evidence>
<keyword evidence="11" id="KW-0175">Coiled coil</keyword>
<evidence type="ECO:0000256" key="3">
    <source>
        <dbReference type="ARBA" id="ARBA00022500"/>
    </source>
</evidence>
<sequence>MNVKWNIQRKFAVMFVSMAVIPLVAVSMLLLEGIRDSLLHEIGTKYTSLAEDRANIVKSVIDTRMKQASILASNIVSNMKDEQIIRSNIGYLWQELNAIGANPKVIYITDDAGKVIASSDRSKEGSSIREHEIFDDVINGKNIGRISKDDQGRVLLIGAPIIQDGKVIGTVIFETRGGVFVKALLNRENLGETGETYLVNEAKLMVTPSRFIEGAEFKQVVDTLPVRECFTNGKSIEAQVYPDYRGIPIFGSSYCMNDLGLVLLAEIDKAEALAPIYAMEQNTWFITGAIGGGVGAFSLFMSRSIARPLIMISNRIGMLGSGNLDISIDEVKNKDEIGSLASSLNSTIASFRELIGNVKISADSVARNVNELGISVEQINSSMQQISTGIQQVSRGSQEQATRINEISKNVENITISINDTNKKMNTLVEFSNEVADTVRKSTNFADQASRSLESMMNVSNESSSKMNILLEKTAKITTVLDVIQKIAEQTNMLALNAAIEAARAGEAGRGFAVVAEEVRALAINSSKASEEIAKIIEEIQNDAKSTAHIIDANAKEVGEGKAVIEQCIRGLENIASKVQEMVRLINGVSSQLQEQINSIDDINKSISEIAAVSEENASATEEVTAAVEEQSAALHIITEKIQELIRLNEDLKRSIARFKLDMDKKKDDGKRGNVMQSYEYDGKEQEGMIGIDGSNEGKSSKKGKIIEIKAYNNARNGNGSNGIDAITKDNDKRVER</sequence>
<keyword evidence="4" id="KW-0997">Cell inner membrane</keyword>
<organism evidence="17 18">
    <name type="scientific">Candidatus Nitrosocaldus cavascurensis</name>
    <dbReference type="NCBI Taxonomy" id="2058097"/>
    <lineage>
        <taxon>Archaea</taxon>
        <taxon>Nitrososphaerota</taxon>
        <taxon>Nitrososphaeria</taxon>
        <taxon>Candidatus Nitrosocaldales</taxon>
        <taxon>Candidatus Nitrosocaldaceae</taxon>
        <taxon>Candidatus Nitrosocaldus</taxon>
    </lineage>
</organism>
<evidence type="ECO:0000313" key="17">
    <source>
        <dbReference type="EMBL" id="SPC34525.1"/>
    </source>
</evidence>
<accession>A0A2K5ASB0</accession>
<proteinExistence type="inferred from homology"/>
<evidence type="ECO:0000256" key="5">
    <source>
        <dbReference type="ARBA" id="ARBA00022692"/>
    </source>
</evidence>
<feature type="domain" description="Methyl-accepting transducer" evidence="14">
    <location>
        <begin position="375"/>
        <end position="632"/>
    </location>
</feature>
<dbReference type="InterPro" id="IPR029151">
    <property type="entry name" value="Sensor-like_sf"/>
</dbReference>
<dbReference type="Gene3D" id="6.10.340.10">
    <property type="match status" value="1"/>
</dbReference>
<dbReference type="SUPFAM" id="SSF58104">
    <property type="entry name" value="Methyl-accepting chemotaxis protein (MCP) signaling domain"/>
    <property type="match status" value="1"/>
</dbReference>
<evidence type="ECO:0000256" key="13">
    <source>
        <dbReference type="SAM" id="Phobius"/>
    </source>
</evidence>
<name>A0A2K5ASB0_9ARCH</name>
<keyword evidence="5 13" id="KW-0812">Transmembrane</keyword>
<comment type="subcellular location">
    <subcellularLocation>
        <location evidence="1">Cell inner membrane</location>
        <topology evidence="1">Multi-pass membrane protein</topology>
    </subcellularLocation>
</comment>
<feature type="transmembrane region" description="Helical" evidence="13">
    <location>
        <begin position="12"/>
        <end position="31"/>
    </location>
</feature>
<keyword evidence="2" id="KW-1003">Cell membrane</keyword>
<feature type="region of interest" description="Disordered" evidence="12">
    <location>
        <begin position="714"/>
        <end position="737"/>
    </location>
</feature>
<evidence type="ECO:0000256" key="6">
    <source>
        <dbReference type="ARBA" id="ARBA00022989"/>
    </source>
</evidence>
<dbReference type="CDD" id="cd06225">
    <property type="entry name" value="HAMP"/>
    <property type="match status" value="1"/>
</dbReference>
<dbReference type="SUPFAM" id="SSF103190">
    <property type="entry name" value="Sensory domain-like"/>
    <property type="match status" value="1"/>
</dbReference>
<dbReference type="Pfam" id="PF02743">
    <property type="entry name" value="dCache_1"/>
    <property type="match status" value="1"/>
</dbReference>
<evidence type="ECO:0000256" key="4">
    <source>
        <dbReference type="ARBA" id="ARBA00022519"/>
    </source>
</evidence>
<dbReference type="InterPro" id="IPR003660">
    <property type="entry name" value="HAMP_dom"/>
</dbReference>
<gene>
    <name evidence="17" type="ORF">NCAV_1359</name>
</gene>
<evidence type="ECO:0000256" key="11">
    <source>
        <dbReference type="SAM" id="Coils"/>
    </source>
</evidence>
<dbReference type="InterPro" id="IPR000727">
    <property type="entry name" value="T_SNARE_dom"/>
</dbReference>
<dbReference type="Pfam" id="PF00672">
    <property type="entry name" value="HAMP"/>
    <property type="match status" value="1"/>
</dbReference>
<dbReference type="GO" id="GO:0006935">
    <property type="term" value="P:chemotaxis"/>
    <property type="evidence" value="ECO:0007669"/>
    <property type="project" value="UniProtKB-KW"/>
</dbReference>
<feature type="domain" description="T-SNARE coiled-coil homology" evidence="15">
    <location>
        <begin position="375"/>
        <end position="428"/>
    </location>
</feature>
<dbReference type="GO" id="GO:0007165">
    <property type="term" value="P:signal transduction"/>
    <property type="evidence" value="ECO:0007669"/>
    <property type="project" value="UniProtKB-KW"/>
</dbReference>
<feature type="domain" description="HAMP" evidence="16">
    <location>
        <begin position="303"/>
        <end position="356"/>
    </location>
</feature>
<dbReference type="EMBL" id="LT981265">
    <property type="protein sequence ID" value="SPC34525.1"/>
    <property type="molecule type" value="Genomic_DNA"/>
</dbReference>
<dbReference type="PROSITE" id="PS50192">
    <property type="entry name" value="T_SNARE"/>
    <property type="match status" value="1"/>
</dbReference>
<dbReference type="PANTHER" id="PTHR32089">
    <property type="entry name" value="METHYL-ACCEPTING CHEMOTAXIS PROTEIN MCPB"/>
    <property type="match status" value="1"/>
</dbReference>
<dbReference type="InterPro" id="IPR033479">
    <property type="entry name" value="dCache_1"/>
</dbReference>
<evidence type="ECO:0000259" key="16">
    <source>
        <dbReference type="PROSITE" id="PS50885"/>
    </source>
</evidence>
<evidence type="ECO:0000256" key="8">
    <source>
        <dbReference type="ARBA" id="ARBA00023224"/>
    </source>
</evidence>
<dbReference type="GO" id="GO:0005886">
    <property type="term" value="C:plasma membrane"/>
    <property type="evidence" value="ECO:0007669"/>
    <property type="project" value="UniProtKB-SubCell"/>
</dbReference>
<dbReference type="Gene3D" id="3.30.450.20">
    <property type="entry name" value="PAS domain"/>
    <property type="match status" value="1"/>
</dbReference>
<keyword evidence="18" id="KW-1185">Reference proteome</keyword>
<dbReference type="KEGG" id="ncv:NCAV_1359"/>
<reference evidence="18" key="1">
    <citation type="submission" date="2018-01" db="EMBL/GenBank/DDBJ databases">
        <authorList>
            <person name="Kerou L M."/>
        </authorList>
    </citation>
    <scope>NUCLEOTIDE SEQUENCE [LARGE SCALE GENOMIC DNA]</scope>
    <source>
        <strain evidence="18">SCU2</strain>
    </source>
</reference>
<dbReference type="Gene3D" id="1.10.287.950">
    <property type="entry name" value="Methyl-accepting chemotaxis protein"/>
    <property type="match status" value="1"/>
</dbReference>
<keyword evidence="6 13" id="KW-1133">Transmembrane helix</keyword>
<dbReference type="SMART" id="SM00304">
    <property type="entry name" value="HAMP"/>
    <property type="match status" value="1"/>
</dbReference>
<keyword evidence="3" id="KW-0145">Chemotaxis</keyword>
<dbReference type="SMART" id="SM00283">
    <property type="entry name" value="MA"/>
    <property type="match status" value="1"/>
</dbReference>